<keyword evidence="2 8" id="KW-0812">Transmembrane</keyword>
<gene>
    <name evidence="10" type="ORF">Bpfe_014335</name>
</gene>
<feature type="transmembrane region" description="Helical" evidence="8">
    <location>
        <begin position="152"/>
        <end position="170"/>
    </location>
</feature>
<evidence type="ECO:0000313" key="10">
    <source>
        <dbReference type="EMBL" id="KAK0056248.1"/>
    </source>
</evidence>
<dbReference type="InterPro" id="IPR017452">
    <property type="entry name" value="GPCR_Rhodpsn_7TM"/>
</dbReference>
<evidence type="ECO:0000256" key="1">
    <source>
        <dbReference type="ARBA" id="ARBA00004141"/>
    </source>
</evidence>
<keyword evidence="11" id="KW-1185">Reference proteome</keyword>
<proteinExistence type="predicted"/>
<dbReference type="GO" id="GO:0016020">
    <property type="term" value="C:membrane"/>
    <property type="evidence" value="ECO:0007669"/>
    <property type="project" value="UniProtKB-SubCell"/>
</dbReference>
<keyword evidence="4" id="KW-0297">G-protein coupled receptor</keyword>
<reference evidence="10" key="1">
    <citation type="journal article" date="2023" name="PLoS Negl. Trop. Dis.">
        <title>A genome sequence for Biomphalaria pfeifferi, the major vector snail for the human-infecting parasite Schistosoma mansoni.</title>
        <authorList>
            <person name="Bu L."/>
            <person name="Lu L."/>
            <person name="Laidemitt M.R."/>
            <person name="Zhang S.M."/>
            <person name="Mutuku M."/>
            <person name="Mkoji G."/>
            <person name="Steinauer M."/>
            <person name="Loker E.S."/>
        </authorList>
    </citation>
    <scope>NUCLEOTIDE SEQUENCE</scope>
    <source>
        <strain evidence="10">KasaAsao</strain>
    </source>
</reference>
<feature type="transmembrane region" description="Helical" evidence="8">
    <location>
        <begin position="33"/>
        <end position="57"/>
    </location>
</feature>
<dbReference type="GO" id="GO:0008528">
    <property type="term" value="F:G protein-coupled peptide receptor activity"/>
    <property type="evidence" value="ECO:0007669"/>
    <property type="project" value="InterPro"/>
</dbReference>
<dbReference type="AlphaFoldDB" id="A0AAD8BKH9"/>
<reference evidence="10" key="2">
    <citation type="submission" date="2023-04" db="EMBL/GenBank/DDBJ databases">
        <authorList>
            <person name="Bu L."/>
            <person name="Lu L."/>
            <person name="Laidemitt M.R."/>
            <person name="Zhang S.M."/>
            <person name="Mutuku M."/>
            <person name="Mkoji G."/>
            <person name="Steinauer M."/>
            <person name="Loker E.S."/>
        </authorList>
    </citation>
    <scope>NUCLEOTIDE SEQUENCE</scope>
    <source>
        <strain evidence="10">KasaAsao</strain>
        <tissue evidence="10">Whole Snail</tissue>
    </source>
</reference>
<comment type="subcellular location">
    <subcellularLocation>
        <location evidence="1">Membrane</location>
        <topology evidence="1">Multi-pass membrane protein</topology>
    </subcellularLocation>
</comment>
<dbReference type="Proteomes" id="UP001233172">
    <property type="component" value="Unassembled WGS sequence"/>
</dbReference>
<feature type="transmembrane region" description="Helical" evidence="8">
    <location>
        <begin position="262"/>
        <end position="283"/>
    </location>
</feature>
<keyword evidence="3 8" id="KW-1133">Transmembrane helix</keyword>
<sequence>MERRYQNMTDIVTSQIVIAQTLVKPNQMESIVLIHRIVLCSIAGTFGLVSNIINICVFVKQGFNSSINISFFAMAITDIFRIVAVNWMNLCSSPDMQKFDVPVVFSELMYLTTGWPIGCANRITMFITAFITAERCLCIMVPLKVRKIVTPLRSVVILIIIVVLNGLGLVPEYMAAYLDWKMYPSINRTRIGIKFRSNSAENEGIAFTIHAVLMSAALLCVVIFTAALVVKLNQKTQWRLESTSDDRQRETFKTKDRKTVKMVILVAAVMVVCYTPAVMLSVVSASCPEFNVTGPLASLFHGVWTVVFVLGTVNASVNIFVYYFMSTKYKEDLKQLLQWRYKTL</sequence>
<keyword evidence="5 8" id="KW-0472">Membrane</keyword>
<dbReference type="InterPro" id="IPR000276">
    <property type="entry name" value="GPCR_Rhodpsn"/>
</dbReference>
<dbReference type="Gene3D" id="1.20.1070.10">
    <property type="entry name" value="Rhodopsin 7-helix transmembrane proteins"/>
    <property type="match status" value="1"/>
</dbReference>
<feature type="transmembrane region" description="Helical" evidence="8">
    <location>
        <begin position="205"/>
        <end position="230"/>
    </location>
</feature>
<dbReference type="EMBL" id="JASAOG010000063">
    <property type="protein sequence ID" value="KAK0056248.1"/>
    <property type="molecule type" value="Genomic_DNA"/>
</dbReference>
<dbReference type="Pfam" id="PF10324">
    <property type="entry name" value="7TM_GPCR_Srw"/>
    <property type="match status" value="1"/>
</dbReference>
<name>A0AAD8BKH9_BIOPF</name>
<dbReference type="PANTHER" id="PTHR24243:SF208">
    <property type="entry name" value="PYROKININ-1 RECEPTOR"/>
    <property type="match status" value="1"/>
</dbReference>
<keyword evidence="7" id="KW-0807">Transducer</keyword>
<evidence type="ECO:0000256" key="6">
    <source>
        <dbReference type="ARBA" id="ARBA00023170"/>
    </source>
</evidence>
<keyword evidence="6 10" id="KW-0675">Receptor</keyword>
<organism evidence="10 11">
    <name type="scientific">Biomphalaria pfeifferi</name>
    <name type="common">Bloodfluke planorb</name>
    <name type="synonym">Freshwater snail</name>
    <dbReference type="NCBI Taxonomy" id="112525"/>
    <lineage>
        <taxon>Eukaryota</taxon>
        <taxon>Metazoa</taxon>
        <taxon>Spiralia</taxon>
        <taxon>Lophotrochozoa</taxon>
        <taxon>Mollusca</taxon>
        <taxon>Gastropoda</taxon>
        <taxon>Heterobranchia</taxon>
        <taxon>Euthyneura</taxon>
        <taxon>Panpulmonata</taxon>
        <taxon>Hygrophila</taxon>
        <taxon>Lymnaeoidea</taxon>
        <taxon>Planorbidae</taxon>
        <taxon>Biomphalaria</taxon>
    </lineage>
</organism>
<comment type="caution">
    <text evidence="10">The sequence shown here is derived from an EMBL/GenBank/DDBJ whole genome shotgun (WGS) entry which is preliminary data.</text>
</comment>
<feature type="transmembrane region" description="Helical" evidence="8">
    <location>
        <begin position="69"/>
        <end position="88"/>
    </location>
</feature>
<evidence type="ECO:0000256" key="3">
    <source>
        <dbReference type="ARBA" id="ARBA00022989"/>
    </source>
</evidence>
<feature type="domain" description="G-protein coupled receptors family 1 profile" evidence="9">
    <location>
        <begin position="50"/>
        <end position="322"/>
    </location>
</feature>
<dbReference type="InterPro" id="IPR019427">
    <property type="entry name" value="7TM_GPCR_serpentine_rcpt_Srw"/>
</dbReference>
<evidence type="ECO:0000256" key="8">
    <source>
        <dbReference type="SAM" id="Phobius"/>
    </source>
</evidence>
<feature type="transmembrane region" description="Helical" evidence="8">
    <location>
        <begin position="303"/>
        <end position="325"/>
    </location>
</feature>
<evidence type="ECO:0000256" key="2">
    <source>
        <dbReference type="ARBA" id="ARBA00022692"/>
    </source>
</evidence>
<dbReference type="PRINTS" id="PR00237">
    <property type="entry name" value="GPCRRHODOPSN"/>
</dbReference>
<dbReference type="PROSITE" id="PS50262">
    <property type="entry name" value="G_PROTEIN_RECEP_F1_2"/>
    <property type="match status" value="1"/>
</dbReference>
<evidence type="ECO:0000256" key="7">
    <source>
        <dbReference type="ARBA" id="ARBA00023224"/>
    </source>
</evidence>
<dbReference type="PANTHER" id="PTHR24243">
    <property type="entry name" value="G-PROTEIN COUPLED RECEPTOR"/>
    <property type="match status" value="1"/>
</dbReference>
<dbReference type="SUPFAM" id="SSF81321">
    <property type="entry name" value="Family A G protein-coupled receptor-like"/>
    <property type="match status" value="1"/>
</dbReference>
<accession>A0AAD8BKH9</accession>
<evidence type="ECO:0000256" key="4">
    <source>
        <dbReference type="ARBA" id="ARBA00023040"/>
    </source>
</evidence>
<evidence type="ECO:0000313" key="11">
    <source>
        <dbReference type="Proteomes" id="UP001233172"/>
    </source>
</evidence>
<evidence type="ECO:0000259" key="9">
    <source>
        <dbReference type="PROSITE" id="PS50262"/>
    </source>
</evidence>
<evidence type="ECO:0000256" key="5">
    <source>
        <dbReference type="ARBA" id="ARBA00023136"/>
    </source>
</evidence>
<protein>
    <submittedName>
        <fullName evidence="10">Adenosine receptor A1</fullName>
    </submittedName>
</protein>